<dbReference type="PANTHER" id="PTHR10819:SF3">
    <property type="entry name" value="PHOSPHOTRIESTERASE-RELATED PROTEIN"/>
    <property type="match status" value="1"/>
</dbReference>
<comment type="similarity">
    <text evidence="3">Belongs to the metallo-dependent hydrolases superfamily. Phosphotriesterase family.</text>
</comment>
<gene>
    <name evidence="4" type="primary">php</name>
    <name evidence="4" type="ORF">Phou_050270</name>
</gene>
<name>A0A6V8KGN0_9ACTN</name>
<dbReference type="Pfam" id="PF02126">
    <property type="entry name" value="PTE"/>
    <property type="match status" value="1"/>
</dbReference>
<dbReference type="Gene3D" id="3.20.20.140">
    <property type="entry name" value="Metal-dependent hydrolases"/>
    <property type="match status" value="1"/>
</dbReference>
<feature type="modified residue" description="N6-carboxylysine" evidence="3">
    <location>
        <position position="143"/>
    </location>
</feature>
<evidence type="ECO:0000256" key="3">
    <source>
        <dbReference type="PROSITE-ProRule" id="PRU00679"/>
    </source>
</evidence>
<dbReference type="PROSITE" id="PS51347">
    <property type="entry name" value="PHOSPHOTRIESTERASE_2"/>
    <property type="match status" value="1"/>
</dbReference>
<evidence type="ECO:0000313" key="5">
    <source>
        <dbReference type="Proteomes" id="UP000482800"/>
    </source>
</evidence>
<dbReference type="PANTHER" id="PTHR10819">
    <property type="entry name" value="PHOSPHOTRIESTERASE-RELATED"/>
    <property type="match status" value="1"/>
</dbReference>
<dbReference type="GO" id="GO:0016787">
    <property type="term" value="F:hydrolase activity"/>
    <property type="evidence" value="ECO:0007669"/>
    <property type="project" value="UniProtKB-KW"/>
</dbReference>
<sequence length="354" mass="39291">MKVLRTVLGDVPAESSGLMLSHEHLLYGYPGAELDPRAALDYDAAVDFVAKQVRKGKQDHGYGTIVDMTPPEVGRYPKFMADVAVKTGMNVIAITGFFPERMGIPYYWRRQTVEELTEFFVSDLTEGMVFAWHKTPYRAGAIKIATGQESVTPKPSPLGPNGRHIHEVEDRVIRAAAHAAKQVGCAINTHIDPMDFDVTNPLREQLEILLEEGLDPGKVILGHAFVPPQLGAMKEVLDMGANVQLDHVGIPWRISSAEELDEAMAVALVELLDAGYGDRITMSFDRWFMNPRAGVTEQDPQLLNEKVDLSYMFTSWVPRLKSKGVTDEQLRKIMVDNPRRIFSIEVPDPAPAAA</sequence>
<evidence type="ECO:0000313" key="4">
    <source>
        <dbReference type="EMBL" id="GFJ80847.1"/>
    </source>
</evidence>
<reference evidence="4 5" key="1">
    <citation type="submission" date="2020-03" db="EMBL/GenBank/DDBJ databases">
        <title>Whole genome shotgun sequence of Phytohabitans houttuyneae NBRC 108639.</title>
        <authorList>
            <person name="Komaki H."/>
            <person name="Tamura T."/>
        </authorList>
    </citation>
    <scope>NUCLEOTIDE SEQUENCE [LARGE SCALE GENOMIC DNA]</scope>
    <source>
        <strain evidence="4 5">NBRC 108639</strain>
    </source>
</reference>
<keyword evidence="2" id="KW-0378">Hydrolase</keyword>
<keyword evidence="5" id="KW-1185">Reference proteome</keyword>
<evidence type="ECO:0000256" key="1">
    <source>
        <dbReference type="ARBA" id="ARBA00022723"/>
    </source>
</evidence>
<keyword evidence="1" id="KW-0479">Metal-binding</keyword>
<dbReference type="SUPFAM" id="SSF51556">
    <property type="entry name" value="Metallo-dependent hydrolases"/>
    <property type="match status" value="1"/>
</dbReference>
<dbReference type="Proteomes" id="UP000482800">
    <property type="component" value="Unassembled WGS sequence"/>
</dbReference>
<proteinExistence type="inferred from homology"/>
<organism evidence="4 5">
    <name type="scientific">Phytohabitans houttuyneae</name>
    <dbReference type="NCBI Taxonomy" id="1076126"/>
    <lineage>
        <taxon>Bacteria</taxon>
        <taxon>Bacillati</taxon>
        <taxon>Actinomycetota</taxon>
        <taxon>Actinomycetes</taxon>
        <taxon>Micromonosporales</taxon>
        <taxon>Micromonosporaceae</taxon>
    </lineage>
</organism>
<dbReference type="AlphaFoldDB" id="A0A6V8KGN0"/>
<dbReference type="RefSeq" id="WP_173059204.1">
    <property type="nucleotide sequence ID" value="NZ_BAABGO010000029.1"/>
</dbReference>
<accession>A0A6V8KGN0</accession>
<protein>
    <submittedName>
        <fullName evidence="4">Phosphotriesterase</fullName>
    </submittedName>
</protein>
<evidence type="ECO:0000256" key="2">
    <source>
        <dbReference type="ARBA" id="ARBA00022801"/>
    </source>
</evidence>
<comment type="caution">
    <text evidence="4">The sequence shown here is derived from an EMBL/GenBank/DDBJ whole genome shotgun (WGS) entry which is preliminary data.</text>
</comment>
<dbReference type="GO" id="GO:0008270">
    <property type="term" value="F:zinc ion binding"/>
    <property type="evidence" value="ECO:0007669"/>
    <property type="project" value="InterPro"/>
</dbReference>
<dbReference type="EMBL" id="BLPF01000002">
    <property type="protein sequence ID" value="GFJ80847.1"/>
    <property type="molecule type" value="Genomic_DNA"/>
</dbReference>
<dbReference type="InterPro" id="IPR032466">
    <property type="entry name" value="Metal_Hydrolase"/>
</dbReference>
<reference evidence="4 5" key="2">
    <citation type="submission" date="2020-03" db="EMBL/GenBank/DDBJ databases">
        <authorList>
            <person name="Ichikawa N."/>
            <person name="Kimura A."/>
            <person name="Kitahashi Y."/>
            <person name="Uohara A."/>
        </authorList>
    </citation>
    <scope>NUCLEOTIDE SEQUENCE [LARGE SCALE GENOMIC DNA]</scope>
    <source>
        <strain evidence="4 5">NBRC 108639</strain>
    </source>
</reference>
<dbReference type="InterPro" id="IPR001559">
    <property type="entry name" value="Phosphotriesterase"/>
</dbReference>